<protein>
    <submittedName>
        <fullName evidence="1">Uncharacterized protein</fullName>
    </submittedName>
</protein>
<accession>A0A0A9APY3</accession>
<reference evidence="1" key="1">
    <citation type="submission" date="2014-09" db="EMBL/GenBank/DDBJ databases">
        <authorList>
            <person name="Magalhaes I.L.F."/>
            <person name="Oliveira U."/>
            <person name="Santos F.R."/>
            <person name="Vidigal T.H.D.A."/>
            <person name="Brescovit A.D."/>
            <person name="Santos A.J."/>
        </authorList>
    </citation>
    <scope>NUCLEOTIDE SEQUENCE</scope>
    <source>
        <tissue evidence="1">Shoot tissue taken approximately 20 cm above the soil surface</tissue>
    </source>
</reference>
<organism evidence="1">
    <name type="scientific">Arundo donax</name>
    <name type="common">Giant reed</name>
    <name type="synonym">Donax arundinaceus</name>
    <dbReference type="NCBI Taxonomy" id="35708"/>
    <lineage>
        <taxon>Eukaryota</taxon>
        <taxon>Viridiplantae</taxon>
        <taxon>Streptophyta</taxon>
        <taxon>Embryophyta</taxon>
        <taxon>Tracheophyta</taxon>
        <taxon>Spermatophyta</taxon>
        <taxon>Magnoliopsida</taxon>
        <taxon>Liliopsida</taxon>
        <taxon>Poales</taxon>
        <taxon>Poaceae</taxon>
        <taxon>PACMAD clade</taxon>
        <taxon>Arundinoideae</taxon>
        <taxon>Arundineae</taxon>
        <taxon>Arundo</taxon>
    </lineage>
</organism>
<reference evidence="1" key="2">
    <citation type="journal article" date="2015" name="Data Brief">
        <title>Shoot transcriptome of the giant reed, Arundo donax.</title>
        <authorList>
            <person name="Barrero R.A."/>
            <person name="Guerrero F.D."/>
            <person name="Moolhuijzen P."/>
            <person name="Goolsby J.A."/>
            <person name="Tidwell J."/>
            <person name="Bellgard S.E."/>
            <person name="Bellgard M.I."/>
        </authorList>
    </citation>
    <scope>NUCLEOTIDE SEQUENCE</scope>
    <source>
        <tissue evidence="1">Shoot tissue taken approximately 20 cm above the soil surface</tissue>
    </source>
</reference>
<evidence type="ECO:0000313" key="1">
    <source>
        <dbReference type="EMBL" id="JAD53166.1"/>
    </source>
</evidence>
<dbReference type="EMBL" id="GBRH01244729">
    <property type="protein sequence ID" value="JAD53166.1"/>
    <property type="molecule type" value="Transcribed_RNA"/>
</dbReference>
<name>A0A0A9APY3_ARUDO</name>
<dbReference type="AlphaFoldDB" id="A0A0A9APY3"/>
<sequence>MYVAAWFCGKDHRMCHCCCYICYDKYRKYSILDVQPQMAKRWAMRDPNHLQEHILYVSMFLGQKRGVIQLVVCIWHQTINKHAVSCIVEYKASQVHYK</sequence>
<proteinExistence type="predicted"/>